<accession>A0A6M0LIJ7</accession>
<protein>
    <submittedName>
        <fullName evidence="3">NAD(P)-dependent oxidoreductase</fullName>
    </submittedName>
</protein>
<dbReference type="InterPro" id="IPR001509">
    <property type="entry name" value="Epimerase_deHydtase"/>
</dbReference>
<dbReference type="SUPFAM" id="SSF51735">
    <property type="entry name" value="NAD(P)-binding Rossmann-fold domains"/>
    <property type="match status" value="1"/>
</dbReference>
<name>A0A6M0LIJ7_PSEXY</name>
<dbReference type="Proteomes" id="UP000473091">
    <property type="component" value="Unassembled WGS sequence"/>
</dbReference>
<sequence>MILMTGATGFLGSNLAKALVERGFDLICIYRNSSSFSRLHDVYERITWIQNNEDDITKAFEEHEIDVILHCATDYGRDNTSMISVIKSNIEFPLYLFELAIKNKVKFFINTDTFFEDELKNGWISNSKVYLNNYVKTKFFFKNIVSENIEAYDISLINMKLQHIYGKNDDDTKFVQFLTNSLKNNMQKLELTAGVQTRDWIYIDDVVDAYIIVIDNLSKFKTSAVLNFEVGTGIETSLRDFCLLMKQISNATTEFVFGAREMNENELLSSKADNASLRQLGWKPQISLKKGIQLLFDESDRK</sequence>
<gene>
    <name evidence="3" type="ORF">F0Q01_10530</name>
</gene>
<dbReference type="Gene3D" id="3.40.50.720">
    <property type="entry name" value="NAD(P)-binding Rossmann-like Domain"/>
    <property type="match status" value="1"/>
</dbReference>
<dbReference type="AlphaFoldDB" id="A0A6M0LIJ7"/>
<evidence type="ECO:0000256" key="1">
    <source>
        <dbReference type="ARBA" id="ARBA00007637"/>
    </source>
</evidence>
<comment type="similarity">
    <text evidence="1">Belongs to the NAD(P)-dependent epimerase/dehydratase family.</text>
</comment>
<evidence type="ECO:0000259" key="2">
    <source>
        <dbReference type="Pfam" id="PF01370"/>
    </source>
</evidence>
<dbReference type="PANTHER" id="PTHR43000">
    <property type="entry name" value="DTDP-D-GLUCOSE 4,6-DEHYDRATASE-RELATED"/>
    <property type="match status" value="1"/>
</dbReference>
<evidence type="ECO:0000313" key="4">
    <source>
        <dbReference type="Proteomes" id="UP000473091"/>
    </source>
</evidence>
<dbReference type="EMBL" id="VTVE01000003">
    <property type="protein sequence ID" value="NEX02312.1"/>
    <property type="molecule type" value="Genomic_DNA"/>
</dbReference>
<reference evidence="3 4" key="2">
    <citation type="submission" date="2020-03" db="EMBL/GenBank/DDBJ databases">
        <title>Investigating the evolutionary divergence of the Butyrivibrio group.</title>
        <authorList>
            <person name="Skvortsov T."/>
            <person name="Santos F.G."/>
            <person name="Ting K.S."/>
            <person name="Creevey C.J."/>
        </authorList>
    </citation>
    <scope>NUCLEOTIDE SEQUENCE [LARGE SCALE GENOMIC DNA]</scope>
    <source>
        <strain evidence="3 4">MZ8</strain>
    </source>
</reference>
<comment type="caution">
    <text evidence="3">The sequence shown here is derived from an EMBL/GenBank/DDBJ whole genome shotgun (WGS) entry which is preliminary data.</text>
</comment>
<dbReference type="InterPro" id="IPR036291">
    <property type="entry name" value="NAD(P)-bd_dom_sf"/>
</dbReference>
<evidence type="ECO:0000313" key="3">
    <source>
        <dbReference type="EMBL" id="NEX02312.1"/>
    </source>
</evidence>
<dbReference type="Pfam" id="PF01370">
    <property type="entry name" value="Epimerase"/>
    <property type="match status" value="1"/>
</dbReference>
<feature type="domain" description="NAD-dependent epimerase/dehydratase" evidence="2">
    <location>
        <begin position="2"/>
        <end position="222"/>
    </location>
</feature>
<proteinExistence type="inferred from homology"/>
<reference evidence="3 4" key="1">
    <citation type="submission" date="2019-09" db="EMBL/GenBank/DDBJ databases">
        <authorList>
            <person name="Pidcock S.E."/>
            <person name="Huws S.A."/>
        </authorList>
    </citation>
    <scope>NUCLEOTIDE SEQUENCE [LARGE SCALE GENOMIC DNA]</scope>
    <source>
        <strain evidence="3 4">MZ8</strain>
    </source>
</reference>
<dbReference type="RefSeq" id="WP_090488754.1">
    <property type="nucleotide sequence ID" value="NZ_VTVE01000003.1"/>
</dbReference>
<organism evidence="3 4">
    <name type="scientific">Pseudobutyrivibrio xylanivorans</name>
    <dbReference type="NCBI Taxonomy" id="185007"/>
    <lineage>
        <taxon>Bacteria</taxon>
        <taxon>Bacillati</taxon>
        <taxon>Bacillota</taxon>
        <taxon>Clostridia</taxon>
        <taxon>Lachnospirales</taxon>
        <taxon>Lachnospiraceae</taxon>
        <taxon>Pseudobutyrivibrio</taxon>
    </lineage>
</organism>